<feature type="domain" description="Cyclic nucleotide-binding" evidence="4">
    <location>
        <begin position="43"/>
        <end position="142"/>
    </location>
</feature>
<organism evidence="6 7">
    <name type="scientific">Nocardia coubleae</name>
    <dbReference type="NCBI Taxonomy" id="356147"/>
    <lineage>
        <taxon>Bacteria</taxon>
        <taxon>Bacillati</taxon>
        <taxon>Actinomycetota</taxon>
        <taxon>Actinomycetes</taxon>
        <taxon>Mycobacteriales</taxon>
        <taxon>Nocardiaceae</taxon>
        <taxon>Nocardia</taxon>
    </lineage>
</organism>
<sequence length="243" mass="26802">MIHSHRAFSHLVHAVGEEGFGDDRLRQAAWVARCVGRDRTGPLRAQDFERLADRFEAESVTAGSLLFSTGAPPKGVWFVREGLIELSVDTDREHTVVDVLRPGDLAGDLAILLETPPPYTARARTDAHCLFLPAPELEALLGDPAICRRWLTSVSKRLAAGQGRLINMLGRPLPTQLDQLLLDEAVDNTIDLPHRTLAAMLGTSVPALNKTLKEFDRDGLITLDDPRIILTDPDRLHHLESAH</sequence>
<dbReference type="PANTHER" id="PTHR24567:SF74">
    <property type="entry name" value="HTH-TYPE TRANSCRIPTIONAL REGULATOR ARCR"/>
    <property type="match status" value="1"/>
</dbReference>
<dbReference type="SMART" id="SM00100">
    <property type="entry name" value="cNMP"/>
    <property type="match status" value="1"/>
</dbReference>
<dbReference type="GO" id="GO:0003677">
    <property type="term" value="F:DNA binding"/>
    <property type="evidence" value="ECO:0007669"/>
    <property type="project" value="UniProtKB-KW"/>
</dbReference>
<dbReference type="PROSITE" id="PS51063">
    <property type="entry name" value="HTH_CRP_2"/>
    <property type="match status" value="1"/>
</dbReference>
<dbReference type="InterPro" id="IPR014710">
    <property type="entry name" value="RmlC-like_jellyroll"/>
</dbReference>
<evidence type="ECO:0000313" key="7">
    <source>
        <dbReference type="Proteomes" id="UP000572007"/>
    </source>
</evidence>
<evidence type="ECO:0000256" key="2">
    <source>
        <dbReference type="ARBA" id="ARBA00023125"/>
    </source>
</evidence>
<keyword evidence="1" id="KW-0805">Transcription regulation</keyword>
<evidence type="ECO:0000259" key="5">
    <source>
        <dbReference type="PROSITE" id="PS51063"/>
    </source>
</evidence>
<evidence type="ECO:0000259" key="4">
    <source>
        <dbReference type="PROSITE" id="PS50042"/>
    </source>
</evidence>
<reference evidence="6 7" key="1">
    <citation type="submission" date="2020-04" db="EMBL/GenBank/DDBJ databases">
        <title>MicrobeNet Type strains.</title>
        <authorList>
            <person name="Nicholson A.C."/>
        </authorList>
    </citation>
    <scope>NUCLEOTIDE SEQUENCE [LARGE SCALE GENOMIC DNA]</scope>
    <source>
        <strain evidence="6 7">DSM 44960</strain>
    </source>
</reference>
<dbReference type="InterPro" id="IPR036390">
    <property type="entry name" value="WH_DNA-bd_sf"/>
</dbReference>
<dbReference type="Gene3D" id="1.10.10.10">
    <property type="entry name" value="Winged helix-like DNA-binding domain superfamily/Winged helix DNA-binding domain"/>
    <property type="match status" value="1"/>
</dbReference>
<dbReference type="Proteomes" id="UP000572007">
    <property type="component" value="Unassembled WGS sequence"/>
</dbReference>
<dbReference type="Pfam" id="PF00027">
    <property type="entry name" value="cNMP_binding"/>
    <property type="match status" value="1"/>
</dbReference>
<dbReference type="InterPro" id="IPR050397">
    <property type="entry name" value="Env_Response_Regulators"/>
</dbReference>
<dbReference type="EMBL" id="JAAXOM010000005">
    <property type="protein sequence ID" value="NKX89897.1"/>
    <property type="molecule type" value="Genomic_DNA"/>
</dbReference>
<evidence type="ECO:0000256" key="1">
    <source>
        <dbReference type="ARBA" id="ARBA00023015"/>
    </source>
</evidence>
<dbReference type="GO" id="GO:0005829">
    <property type="term" value="C:cytosol"/>
    <property type="evidence" value="ECO:0007669"/>
    <property type="project" value="TreeGrafter"/>
</dbReference>
<keyword evidence="7" id="KW-1185">Reference proteome</keyword>
<dbReference type="CDD" id="cd00038">
    <property type="entry name" value="CAP_ED"/>
    <property type="match status" value="1"/>
</dbReference>
<keyword evidence="3" id="KW-0804">Transcription</keyword>
<gene>
    <name evidence="6" type="ORF">HGA10_21635</name>
</gene>
<dbReference type="SMART" id="SM00419">
    <property type="entry name" value="HTH_CRP"/>
    <property type="match status" value="1"/>
</dbReference>
<dbReference type="Gene3D" id="2.60.120.10">
    <property type="entry name" value="Jelly Rolls"/>
    <property type="match status" value="1"/>
</dbReference>
<dbReference type="SUPFAM" id="SSF46785">
    <property type="entry name" value="Winged helix' DNA-binding domain"/>
    <property type="match status" value="1"/>
</dbReference>
<dbReference type="PANTHER" id="PTHR24567">
    <property type="entry name" value="CRP FAMILY TRANSCRIPTIONAL REGULATORY PROTEIN"/>
    <property type="match status" value="1"/>
</dbReference>
<dbReference type="InterPro" id="IPR018490">
    <property type="entry name" value="cNMP-bd_dom_sf"/>
</dbReference>
<dbReference type="InterPro" id="IPR036388">
    <property type="entry name" value="WH-like_DNA-bd_sf"/>
</dbReference>
<dbReference type="InterPro" id="IPR012318">
    <property type="entry name" value="HTH_CRP"/>
</dbReference>
<dbReference type="PROSITE" id="PS50042">
    <property type="entry name" value="CNMP_BINDING_3"/>
    <property type="match status" value="1"/>
</dbReference>
<evidence type="ECO:0000256" key="3">
    <source>
        <dbReference type="ARBA" id="ARBA00023163"/>
    </source>
</evidence>
<feature type="domain" description="HTH crp-type" evidence="5">
    <location>
        <begin position="171"/>
        <end position="234"/>
    </location>
</feature>
<evidence type="ECO:0000313" key="6">
    <source>
        <dbReference type="EMBL" id="NKX89897.1"/>
    </source>
</evidence>
<dbReference type="AlphaFoldDB" id="A0A846WBG4"/>
<keyword evidence="2" id="KW-0238">DNA-binding</keyword>
<dbReference type="RefSeq" id="WP_067635928.1">
    <property type="nucleotide sequence ID" value="NZ_JAAXOM010000005.1"/>
</dbReference>
<dbReference type="Pfam" id="PF13545">
    <property type="entry name" value="HTH_Crp_2"/>
    <property type="match status" value="1"/>
</dbReference>
<dbReference type="GO" id="GO:0003700">
    <property type="term" value="F:DNA-binding transcription factor activity"/>
    <property type="evidence" value="ECO:0007669"/>
    <property type="project" value="TreeGrafter"/>
</dbReference>
<dbReference type="InterPro" id="IPR000595">
    <property type="entry name" value="cNMP-bd_dom"/>
</dbReference>
<accession>A0A846WBG4</accession>
<name>A0A846WBG4_9NOCA</name>
<proteinExistence type="predicted"/>
<dbReference type="SUPFAM" id="SSF51206">
    <property type="entry name" value="cAMP-binding domain-like"/>
    <property type="match status" value="1"/>
</dbReference>
<protein>
    <submittedName>
        <fullName evidence="6">Crp/Fnr family transcriptional regulator</fullName>
    </submittedName>
</protein>
<comment type="caution">
    <text evidence="6">The sequence shown here is derived from an EMBL/GenBank/DDBJ whole genome shotgun (WGS) entry which is preliminary data.</text>
</comment>